<protein>
    <submittedName>
        <fullName evidence="1">Uncharacterized protein</fullName>
    </submittedName>
</protein>
<name>A0ABU7BMY9_9TELE</name>
<dbReference type="EMBL" id="JAHUTI010060640">
    <property type="protein sequence ID" value="MED6252006.1"/>
    <property type="molecule type" value="Genomic_DNA"/>
</dbReference>
<proteinExistence type="predicted"/>
<dbReference type="Proteomes" id="UP001345963">
    <property type="component" value="Unassembled WGS sequence"/>
</dbReference>
<keyword evidence="2" id="KW-1185">Reference proteome</keyword>
<evidence type="ECO:0000313" key="2">
    <source>
        <dbReference type="Proteomes" id="UP001345963"/>
    </source>
</evidence>
<gene>
    <name evidence="1" type="ORF">ATANTOWER_005657</name>
</gene>
<organism evidence="1 2">
    <name type="scientific">Ataeniobius toweri</name>
    <dbReference type="NCBI Taxonomy" id="208326"/>
    <lineage>
        <taxon>Eukaryota</taxon>
        <taxon>Metazoa</taxon>
        <taxon>Chordata</taxon>
        <taxon>Craniata</taxon>
        <taxon>Vertebrata</taxon>
        <taxon>Euteleostomi</taxon>
        <taxon>Actinopterygii</taxon>
        <taxon>Neopterygii</taxon>
        <taxon>Teleostei</taxon>
        <taxon>Neoteleostei</taxon>
        <taxon>Acanthomorphata</taxon>
        <taxon>Ovalentaria</taxon>
        <taxon>Atherinomorphae</taxon>
        <taxon>Cyprinodontiformes</taxon>
        <taxon>Goodeidae</taxon>
        <taxon>Ataeniobius</taxon>
    </lineage>
</organism>
<reference evidence="1 2" key="1">
    <citation type="submission" date="2021-07" db="EMBL/GenBank/DDBJ databases">
        <authorList>
            <person name="Palmer J.M."/>
        </authorList>
    </citation>
    <scope>NUCLEOTIDE SEQUENCE [LARGE SCALE GENOMIC DNA]</scope>
    <source>
        <strain evidence="1 2">AT_MEX2019</strain>
        <tissue evidence="1">Muscle</tissue>
    </source>
</reference>
<sequence>MGPLQIPSNHESHVTRLPSLNFCTMYSFDGGSPDYVFIRFLCMFNLVHTRTFPHNIIYQPLWLVPSEHTEAAGIDCVCLETGCLCGRIRDSQNKAHIFKSVI</sequence>
<comment type="caution">
    <text evidence="1">The sequence shown here is derived from an EMBL/GenBank/DDBJ whole genome shotgun (WGS) entry which is preliminary data.</text>
</comment>
<evidence type="ECO:0000313" key="1">
    <source>
        <dbReference type="EMBL" id="MED6252006.1"/>
    </source>
</evidence>
<accession>A0ABU7BMY9</accession>